<gene>
    <name evidence="2" type="ORF">MSLAZ_0922</name>
</gene>
<dbReference type="PATRIC" id="fig|1434111.4.peg.1175"/>
<dbReference type="RefSeq" id="WP_048124948.1">
    <property type="nucleotide sequence ID" value="NZ_CP009515.1"/>
</dbReference>
<evidence type="ECO:0000313" key="3">
    <source>
        <dbReference type="Proteomes" id="UP000033072"/>
    </source>
</evidence>
<dbReference type="GeneID" id="24805639"/>
<organism evidence="2 3">
    <name type="scientific">Methanosarcina lacustris Z-7289</name>
    <dbReference type="NCBI Taxonomy" id="1434111"/>
    <lineage>
        <taxon>Archaea</taxon>
        <taxon>Methanobacteriati</taxon>
        <taxon>Methanobacteriota</taxon>
        <taxon>Stenosarchaea group</taxon>
        <taxon>Methanomicrobia</taxon>
        <taxon>Methanosarcinales</taxon>
        <taxon>Methanosarcinaceae</taxon>
        <taxon>Methanosarcina</taxon>
    </lineage>
</organism>
<keyword evidence="1" id="KW-0812">Transmembrane</keyword>
<dbReference type="OrthoDB" id="137810at2157"/>
<keyword evidence="1" id="KW-0472">Membrane</keyword>
<keyword evidence="3" id="KW-1185">Reference proteome</keyword>
<feature type="transmembrane region" description="Helical" evidence="1">
    <location>
        <begin position="91"/>
        <end position="114"/>
    </location>
</feature>
<feature type="transmembrane region" description="Helical" evidence="1">
    <location>
        <begin position="63"/>
        <end position="84"/>
    </location>
</feature>
<name>A0A0E3S5K0_9EURY</name>
<dbReference type="Proteomes" id="UP000033072">
    <property type="component" value="Chromosome"/>
</dbReference>
<evidence type="ECO:0000313" key="2">
    <source>
        <dbReference type="EMBL" id="AKB74183.1"/>
    </source>
</evidence>
<evidence type="ECO:0000256" key="1">
    <source>
        <dbReference type="SAM" id="Phobius"/>
    </source>
</evidence>
<dbReference type="KEGG" id="mls:MSLAZ_0922"/>
<dbReference type="EMBL" id="CP009515">
    <property type="protein sequence ID" value="AKB74183.1"/>
    <property type="molecule type" value="Genomic_DNA"/>
</dbReference>
<reference evidence="2 3" key="1">
    <citation type="submission" date="2014-07" db="EMBL/GenBank/DDBJ databases">
        <title>Methanogenic archaea and the global carbon cycle.</title>
        <authorList>
            <person name="Henriksen J.R."/>
            <person name="Luke J."/>
            <person name="Reinhart S."/>
            <person name="Benedict M.N."/>
            <person name="Youngblut N.D."/>
            <person name="Metcalf M.E."/>
            <person name="Whitaker R.J."/>
            <person name="Metcalf W.W."/>
        </authorList>
    </citation>
    <scope>NUCLEOTIDE SEQUENCE [LARGE SCALE GENOMIC DNA]</scope>
    <source>
        <strain evidence="2 3">Z-7289</strain>
    </source>
</reference>
<sequence>MYNQYEFGNLENYLLENKCNKNTSCEQTLNVHIFTGTVEFKKHRFKSVSLFLINAFDEKTLEIMSNIFVLLCITIALGMTINFLETETSDWFYILGVMASLVSIIISLCIQNVLEYYQDTFCRKCGNKLACEEVGEPIMKEKSNFRDYTLTVTRHWRCKYCGNVDTREGPENIFTEKGEMLPVIHLKSIECKKCSLSGAVVEFKKPDVKEIGNKRITRRYYKCTLCGNEDISESEEPINLSAHAHGS</sequence>
<keyword evidence="1" id="KW-1133">Transmembrane helix</keyword>
<dbReference type="HOGENOM" id="CLU_089198_0_0_2"/>
<accession>A0A0E3S5K0</accession>
<proteinExistence type="predicted"/>
<protein>
    <submittedName>
        <fullName evidence="2">Uncharacterized protein</fullName>
    </submittedName>
</protein>
<dbReference type="AlphaFoldDB" id="A0A0E3S5K0"/>